<proteinExistence type="predicted"/>
<dbReference type="Pfam" id="PF07735">
    <property type="entry name" value="FBA_2"/>
    <property type="match status" value="1"/>
</dbReference>
<dbReference type="OMA" id="QAMSDEY"/>
<dbReference type="AlphaFoldDB" id="G0M9K9"/>
<dbReference type="PANTHER" id="PTHR21503:SF8">
    <property type="entry name" value="F-BOX ASSOCIATED DOMAIN-CONTAINING PROTEIN-RELATED"/>
    <property type="match status" value="1"/>
</dbReference>
<dbReference type="InterPro" id="IPR012885">
    <property type="entry name" value="F-box_Sdz-33"/>
</dbReference>
<dbReference type="EMBL" id="GL379787">
    <property type="protein sequence ID" value="EGT30932.1"/>
    <property type="molecule type" value="Genomic_DNA"/>
</dbReference>
<dbReference type="OrthoDB" id="5910822at2759"/>
<name>G0M9K9_CAEBE</name>
<dbReference type="PANTHER" id="PTHR21503">
    <property type="entry name" value="F-BOX-CONTAINING HYPOTHETICAL PROTEIN C.ELEGANS"/>
    <property type="match status" value="1"/>
</dbReference>
<dbReference type="HOGENOM" id="CLU_028840_3_0_1"/>
<feature type="domain" description="Sdz-33 F-box" evidence="1">
    <location>
        <begin position="136"/>
        <end position="201"/>
    </location>
</feature>
<keyword evidence="3" id="KW-1185">Reference proteome</keyword>
<reference evidence="3" key="1">
    <citation type="submission" date="2011-07" db="EMBL/GenBank/DDBJ databases">
        <authorList>
            <consortium name="Caenorhabditis brenneri Sequencing and Analysis Consortium"/>
            <person name="Wilson R.K."/>
        </authorList>
    </citation>
    <scope>NUCLEOTIDE SEQUENCE [LARGE SCALE GENOMIC DNA]</scope>
    <source>
        <strain evidence="3">PB2801</strain>
    </source>
</reference>
<dbReference type="Proteomes" id="UP000008068">
    <property type="component" value="Unassembled WGS sequence"/>
</dbReference>
<evidence type="ECO:0000313" key="3">
    <source>
        <dbReference type="Proteomes" id="UP000008068"/>
    </source>
</evidence>
<evidence type="ECO:0000259" key="1">
    <source>
        <dbReference type="Pfam" id="PF07735"/>
    </source>
</evidence>
<dbReference type="InParanoid" id="G0M9K9"/>
<dbReference type="STRING" id="135651.G0M9K9"/>
<gene>
    <name evidence="2" type="ORF">CAEBREN_24766</name>
</gene>
<protein>
    <recommendedName>
        <fullName evidence="1">Sdz-33 F-box domain-containing protein</fullName>
    </recommendedName>
</protein>
<evidence type="ECO:0000313" key="2">
    <source>
        <dbReference type="EMBL" id="EGT30932.1"/>
    </source>
</evidence>
<organism evidence="3">
    <name type="scientific">Caenorhabditis brenneri</name>
    <name type="common">Nematode worm</name>
    <dbReference type="NCBI Taxonomy" id="135651"/>
    <lineage>
        <taxon>Eukaryota</taxon>
        <taxon>Metazoa</taxon>
        <taxon>Ecdysozoa</taxon>
        <taxon>Nematoda</taxon>
        <taxon>Chromadorea</taxon>
        <taxon>Rhabditida</taxon>
        <taxon>Rhabditina</taxon>
        <taxon>Rhabditomorpha</taxon>
        <taxon>Rhabditoidea</taxon>
        <taxon>Rhabditidae</taxon>
        <taxon>Peloderinae</taxon>
        <taxon>Caenorhabditis</taxon>
    </lineage>
</organism>
<sequence>MSEGSLVRGYPINYDYEFTNKELPNGTFHRIEHEALEPVETIVKQCEDKLNDWKNWLKYVKEVLNFRIQIVSYYFEPIGNRNKEIIDYLKSFEKPIESFEITCYDQAMSDEYTKYVFDNLEISEFIFLDATNSNIFQTRIPIAIDSLFIRNAQWLTLTQLLTFGIVDINLMHSCLTPFELNYFLRRWTQSESNLNLENFEVYINNLQSMEIILMHLPFEIADPNEISTIKVGCQYMQYRGGVNLKRNDGRRAKIFTRWRDTNLSFAFHVVQNL</sequence>
<accession>G0M9K9</accession>